<proteinExistence type="predicted"/>
<dbReference type="PIRSF" id="PIRSF034934">
    <property type="entry name" value="AbiF_AbiD"/>
    <property type="match status" value="1"/>
</dbReference>
<name>A0AAJ1HTH2_LIMMU</name>
<protein>
    <submittedName>
        <fullName evidence="1">Abi family protein</fullName>
    </submittedName>
</protein>
<dbReference type="InterPro" id="IPR017034">
    <property type="entry name" value="Abi_system_AbiD/AbiF"/>
</dbReference>
<dbReference type="EMBL" id="JAQONE010000009">
    <property type="protein sequence ID" value="MDC2829179.1"/>
    <property type="molecule type" value="Genomic_DNA"/>
</dbReference>
<accession>A0AAJ1HTH2</accession>
<gene>
    <name evidence="1" type="ORF">PO250_02385</name>
</gene>
<evidence type="ECO:0000313" key="2">
    <source>
        <dbReference type="Proteomes" id="UP001220670"/>
    </source>
</evidence>
<sequence>MEKPKELSWSEQVSLFRSRGMDVDDDDERTLQSISYYRIKEFAAPLAHFDKENNEINYQGVSFSEVLKRYYQDKNLRLNLLHAIEQIEVALKTRLAYILGEYYGAYGYLDFYKWANRSKFTSFEIEKKQYRFKEQLLRIVKKSSMPDLKKKSNQNLDGFPTVWLAIDSLMFGNLVTIISMISNKHLKKLAAYFNCTGKELVSWIRCLNFIRNICAHNSNVIDIKLNTVPVIRTSWKQDLYIIHGKRSNRPTNRLAVVLFVLITMVNAVNNKYRWAEINNNIKNICDGRNDKAHLIGFKNCQSINIKKIARTMSC</sequence>
<organism evidence="1 2">
    <name type="scientific">Limosilactobacillus mucosae</name>
    <name type="common">Lactobacillus mucosae</name>
    <dbReference type="NCBI Taxonomy" id="97478"/>
    <lineage>
        <taxon>Bacteria</taxon>
        <taxon>Bacillati</taxon>
        <taxon>Bacillota</taxon>
        <taxon>Bacilli</taxon>
        <taxon>Lactobacillales</taxon>
        <taxon>Lactobacillaceae</taxon>
        <taxon>Limosilactobacillus</taxon>
    </lineage>
</organism>
<dbReference type="RefSeq" id="WP_272208437.1">
    <property type="nucleotide sequence ID" value="NZ_JAQOMV010000008.1"/>
</dbReference>
<dbReference type="Proteomes" id="UP001220670">
    <property type="component" value="Unassembled WGS sequence"/>
</dbReference>
<dbReference type="InterPro" id="IPR011664">
    <property type="entry name" value="Abi_system_AbiD/AbiF-like"/>
</dbReference>
<dbReference type="Pfam" id="PF07751">
    <property type="entry name" value="Abi_2"/>
    <property type="match status" value="1"/>
</dbReference>
<dbReference type="AlphaFoldDB" id="A0AAJ1HTH2"/>
<evidence type="ECO:0000313" key="1">
    <source>
        <dbReference type="EMBL" id="MDC2829179.1"/>
    </source>
</evidence>
<comment type="caution">
    <text evidence="1">The sequence shown here is derived from an EMBL/GenBank/DDBJ whole genome shotgun (WGS) entry which is preliminary data.</text>
</comment>
<reference evidence="1" key="1">
    <citation type="submission" date="2023-01" db="EMBL/GenBank/DDBJ databases">
        <title>Genome analysis of 13 Lactobacillus isolated from gut of wild boar.</title>
        <authorList>
            <person name="Papp P."/>
            <person name="Libisch B."/>
            <person name="Nagy T."/>
            <person name="Olasz F."/>
        </authorList>
    </citation>
    <scope>NUCLEOTIDE SEQUENCE</scope>
    <source>
        <strain evidence="1">F146</strain>
    </source>
</reference>